<reference evidence="2" key="1">
    <citation type="submission" date="2015-07" db="EMBL/GenBank/DDBJ databases">
        <title>MeaNS - Measles Nucleotide Surveillance Program.</title>
        <authorList>
            <person name="Tran T."/>
            <person name="Druce J."/>
        </authorList>
    </citation>
    <scope>NUCLEOTIDE SEQUENCE</scope>
    <source>
        <strain evidence="2">UCB-OBI-ISO-001</strain>
        <tissue evidence="2">Gonad</tissue>
    </source>
</reference>
<keyword evidence="1" id="KW-0472">Membrane</keyword>
<dbReference type="EMBL" id="KQ422771">
    <property type="protein sequence ID" value="KOF74297.1"/>
    <property type="molecule type" value="Genomic_DNA"/>
</dbReference>
<protein>
    <submittedName>
        <fullName evidence="2">Uncharacterized protein</fullName>
    </submittedName>
</protein>
<evidence type="ECO:0000313" key="2">
    <source>
        <dbReference type="EMBL" id="KOF74297.1"/>
    </source>
</evidence>
<keyword evidence="1" id="KW-1133">Transmembrane helix</keyword>
<keyword evidence="1" id="KW-0812">Transmembrane</keyword>
<gene>
    <name evidence="2" type="ORF">OCBIM_22036467mg</name>
</gene>
<proteinExistence type="predicted"/>
<accession>A0A0L8GB85</accession>
<feature type="transmembrane region" description="Helical" evidence="1">
    <location>
        <begin position="21"/>
        <end position="39"/>
    </location>
</feature>
<organism evidence="2">
    <name type="scientific">Octopus bimaculoides</name>
    <name type="common">California two-spotted octopus</name>
    <dbReference type="NCBI Taxonomy" id="37653"/>
    <lineage>
        <taxon>Eukaryota</taxon>
        <taxon>Metazoa</taxon>
        <taxon>Spiralia</taxon>
        <taxon>Lophotrochozoa</taxon>
        <taxon>Mollusca</taxon>
        <taxon>Cephalopoda</taxon>
        <taxon>Coleoidea</taxon>
        <taxon>Octopodiformes</taxon>
        <taxon>Octopoda</taxon>
        <taxon>Incirrata</taxon>
        <taxon>Octopodidae</taxon>
        <taxon>Octopus</taxon>
    </lineage>
</organism>
<name>A0A0L8GB85_OCTBM</name>
<sequence>MVRYLTKVDIVVYIKYRVSKLSLHAIIFCFLCEYISHYINHLFSLTTLMVLVITQ</sequence>
<dbReference type="AlphaFoldDB" id="A0A0L8GB85"/>
<evidence type="ECO:0000256" key="1">
    <source>
        <dbReference type="SAM" id="Phobius"/>
    </source>
</evidence>